<dbReference type="HOGENOM" id="CLU_3258709_0_0_9"/>
<protein>
    <submittedName>
        <fullName evidence="1">Uncharacterized protein</fullName>
    </submittedName>
</protein>
<proteinExistence type="predicted"/>
<comment type="caution">
    <text evidence="1">The sequence shown here is derived from an EMBL/GenBank/DDBJ whole genome shotgun (WGS) entry which is preliminary data.</text>
</comment>
<reference evidence="1 2" key="1">
    <citation type="submission" date="2011-02" db="EMBL/GenBank/DDBJ databases">
        <authorList>
            <person name="Muzny D."/>
            <person name="Qin X."/>
            <person name="Deng J."/>
            <person name="Jiang H."/>
            <person name="Liu Y."/>
            <person name="Qu J."/>
            <person name="Song X.-Z."/>
            <person name="Zhang L."/>
            <person name="Thornton R."/>
            <person name="Coyle M."/>
            <person name="Francisco L."/>
            <person name="Jackson L."/>
            <person name="Javaid M."/>
            <person name="Korchina V."/>
            <person name="Kovar C."/>
            <person name="Mata R."/>
            <person name="Mathew T."/>
            <person name="Ngo R."/>
            <person name="Nguyen L."/>
            <person name="Nguyen N."/>
            <person name="Okwuonu G."/>
            <person name="Ongeri F."/>
            <person name="Pham C."/>
            <person name="Simmons D."/>
            <person name="Wilczek-Boney K."/>
            <person name="Hale W."/>
            <person name="Jakkamsetti A."/>
            <person name="Pham P."/>
            <person name="Ruth R."/>
            <person name="San Lucas F."/>
            <person name="Warren J."/>
            <person name="Zhang J."/>
            <person name="Zhao Z."/>
            <person name="Zhou C."/>
            <person name="Zhu D."/>
            <person name="Lee S."/>
            <person name="Bess C."/>
            <person name="Blankenburg K."/>
            <person name="Forbes L."/>
            <person name="Fu Q."/>
            <person name="Gubbala S."/>
            <person name="Hirani K."/>
            <person name="Jayaseelan J.C."/>
            <person name="Lara F."/>
            <person name="Munidasa M."/>
            <person name="Palculict T."/>
            <person name="Patil S."/>
            <person name="Pu L.-L."/>
            <person name="Saada N."/>
            <person name="Tang L."/>
            <person name="Weissenberger G."/>
            <person name="Zhu Y."/>
            <person name="Hemphill L."/>
            <person name="Shang Y."/>
            <person name="Youmans B."/>
            <person name="Ayvaz T."/>
            <person name="Ross M."/>
            <person name="Santibanez J."/>
            <person name="Aqrawi P."/>
            <person name="Gross S."/>
            <person name="Joshi V."/>
            <person name="Fowler G."/>
            <person name="Nazareth L."/>
            <person name="Reid J."/>
            <person name="Worley K."/>
            <person name="Petrosino J."/>
            <person name="Highlander S."/>
            <person name="Gibbs R."/>
        </authorList>
    </citation>
    <scope>NUCLEOTIDE SEQUENCE [LARGE SCALE GENOMIC DNA]</scope>
    <source>
        <strain evidence="1 2">SK72</strain>
    </source>
</reference>
<accession>F0HZC4</accession>
<name>F0HZC4_STRSA</name>
<gene>
    <name evidence="1" type="ORF">HMPREF9381_0264</name>
</gene>
<evidence type="ECO:0000313" key="1">
    <source>
        <dbReference type="EMBL" id="EGD30463.1"/>
    </source>
</evidence>
<sequence length="46" mass="5339">MIFSCGSPFSLSLKGESNTSKNDFAKNFKHIEPPFYSTYISYFFLF</sequence>
<evidence type="ECO:0000313" key="2">
    <source>
        <dbReference type="Proteomes" id="UP000003332"/>
    </source>
</evidence>
<dbReference type="Proteomes" id="UP000003332">
    <property type="component" value="Unassembled WGS sequence"/>
</dbReference>
<dbReference type="EMBL" id="AEXV01000004">
    <property type="protein sequence ID" value="EGD30463.1"/>
    <property type="molecule type" value="Genomic_DNA"/>
</dbReference>
<organism evidence="1 2">
    <name type="scientific">Streptococcus sanguinis SK72</name>
    <dbReference type="NCBI Taxonomy" id="888809"/>
    <lineage>
        <taxon>Bacteria</taxon>
        <taxon>Bacillati</taxon>
        <taxon>Bacillota</taxon>
        <taxon>Bacilli</taxon>
        <taxon>Lactobacillales</taxon>
        <taxon>Streptococcaceae</taxon>
        <taxon>Streptococcus</taxon>
    </lineage>
</organism>
<dbReference type="AlphaFoldDB" id="F0HZC4"/>